<evidence type="ECO:0000313" key="3">
    <source>
        <dbReference type="Proteomes" id="UP000320762"/>
    </source>
</evidence>
<protein>
    <submittedName>
        <fullName evidence="2">Uncharacterized protein</fullName>
    </submittedName>
</protein>
<evidence type="ECO:0000313" key="1">
    <source>
        <dbReference type="EMBL" id="TRM57281.1"/>
    </source>
</evidence>
<dbReference type="Proteomes" id="UP000320762">
    <property type="component" value="Unassembled WGS sequence"/>
</dbReference>
<accession>A0A550BXL6</accession>
<comment type="caution">
    <text evidence="2">The sequence shown here is derived from an EMBL/GenBank/DDBJ whole genome shotgun (WGS) entry which is preliminary data.</text>
</comment>
<organism evidence="2 3">
    <name type="scientific">Schizophyllum amplum</name>
    <dbReference type="NCBI Taxonomy" id="97359"/>
    <lineage>
        <taxon>Eukaryota</taxon>
        <taxon>Fungi</taxon>
        <taxon>Dikarya</taxon>
        <taxon>Basidiomycota</taxon>
        <taxon>Agaricomycotina</taxon>
        <taxon>Agaricomycetes</taxon>
        <taxon>Agaricomycetidae</taxon>
        <taxon>Agaricales</taxon>
        <taxon>Schizophyllaceae</taxon>
        <taxon>Schizophyllum</taxon>
    </lineage>
</organism>
<dbReference type="EMBL" id="VDMD01000050">
    <property type="protein sequence ID" value="TRM57281.1"/>
    <property type="molecule type" value="Genomic_DNA"/>
</dbReference>
<name>A0A550BXL6_9AGAR</name>
<dbReference type="EMBL" id="VDMD01000050">
    <property type="protein sequence ID" value="TRM57285.1"/>
    <property type="molecule type" value="Genomic_DNA"/>
</dbReference>
<dbReference type="PROSITE" id="PS51257">
    <property type="entry name" value="PROKAR_LIPOPROTEIN"/>
    <property type="match status" value="1"/>
</dbReference>
<keyword evidence="3" id="KW-1185">Reference proteome</keyword>
<evidence type="ECO:0000313" key="2">
    <source>
        <dbReference type="EMBL" id="TRM57285.1"/>
    </source>
</evidence>
<sequence length="174" mass="19413">MAAAARSAVVLVCVSSACRLRRRQDSDGEQAYIAVRGARSPLLNATLNAARQAPHHQTHAVIAWNSVGDDYMYRRPASEVSSLLHPYHVANYHHRLLHARIIDSDRYSLAQAMSICTAVRRATWSFPRDAPGLVKTVPRCPQDANDALRTRPLSRGSHVVKTCAVVRTKRQLRR</sequence>
<reference evidence="2 3" key="1">
    <citation type="journal article" date="2019" name="New Phytol.">
        <title>Comparative genomics reveals unique wood-decay strategies and fruiting body development in the Schizophyllaceae.</title>
        <authorList>
            <person name="Almasi E."/>
            <person name="Sahu N."/>
            <person name="Krizsan K."/>
            <person name="Balint B."/>
            <person name="Kovacs G.M."/>
            <person name="Kiss B."/>
            <person name="Cseklye J."/>
            <person name="Drula E."/>
            <person name="Henrissat B."/>
            <person name="Nagy I."/>
            <person name="Chovatia M."/>
            <person name="Adam C."/>
            <person name="LaButti K."/>
            <person name="Lipzen A."/>
            <person name="Riley R."/>
            <person name="Grigoriev I.V."/>
            <person name="Nagy L.G."/>
        </authorList>
    </citation>
    <scope>NUCLEOTIDE SEQUENCE [LARGE SCALE GENOMIC DNA]</scope>
    <source>
        <strain evidence="2 3">NL-1724</strain>
    </source>
</reference>
<reference evidence="2" key="2">
    <citation type="submission" date="2019-06" db="EMBL/GenBank/DDBJ databases">
        <authorList>
            <consortium name="DOE Joint Genome Institute"/>
            <person name="Ahrendt S.R."/>
            <person name="Cantor M.N."/>
            <person name="Hua S.X."/>
        </authorList>
    </citation>
    <scope>NUCLEOTIDE SEQUENCE</scope>
    <source>
        <strain evidence="2">NL-1724</strain>
    </source>
</reference>
<gene>
    <name evidence="1" type="ORF">BD626DRAFT_515662</name>
    <name evidence="2" type="ORF">BD626DRAFT_515676</name>
</gene>
<dbReference type="AlphaFoldDB" id="A0A550BXL6"/>
<proteinExistence type="predicted"/>